<gene>
    <name evidence="2" type="ORF">ACFOMD_09495</name>
</gene>
<proteinExistence type="predicted"/>
<keyword evidence="1" id="KW-0732">Signal</keyword>
<keyword evidence="3" id="KW-1185">Reference proteome</keyword>
<feature type="signal peptide" evidence="1">
    <location>
        <begin position="1"/>
        <end position="25"/>
    </location>
</feature>
<evidence type="ECO:0000256" key="1">
    <source>
        <dbReference type="SAM" id="SignalP"/>
    </source>
</evidence>
<reference evidence="3" key="1">
    <citation type="journal article" date="2019" name="Int. J. Syst. Evol. Microbiol.">
        <title>The Global Catalogue of Microorganisms (GCM) 10K type strain sequencing project: providing services to taxonomists for standard genome sequencing and annotation.</title>
        <authorList>
            <consortium name="The Broad Institute Genomics Platform"/>
            <consortium name="The Broad Institute Genome Sequencing Center for Infectious Disease"/>
            <person name="Wu L."/>
            <person name="Ma J."/>
        </authorList>
    </citation>
    <scope>NUCLEOTIDE SEQUENCE [LARGE SCALE GENOMIC DNA]</scope>
    <source>
        <strain evidence="3">KCTC 42644</strain>
    </source>
</reference>
<dbReference type="InterPro" id="IPR010281">
    <property type="entry name" value="DUF885"/>
</dbReference>
<evidence type="ECO:0000313" key="3">
    <source>
        <dbReference type="Proteomes" id="UP001595615"/>
    </source>
</evidence>
<accession>A0ABV7XAS8</accession>
<feature type="chain" id="PRO_5045888074" evidence="1">
    <location>
        <begin position="26"/>
        <end position="547"/>
    </location>
</feature>
<protein>
    <submittedName>
        <fullName evidence="2">DUF885 family protein</fullName>
    </submittedName>
</protein>
<dbReference type="RefSeq" id="WP_380860405.1">
    <property type="nucleotide sequence ID" value="NZ_JBHRXV010000008.1"/>
</dbReference>
<name>A0ABV7XAS8_9SPHN</name>
<sequence length="547" mass="61334">MARKVGAALLLGTATVAGGAAPALAQTEAAKPAGYAALETLFTEWRVFEYSGTRDGAPDYTAAAMAKKATELKQWQARLAAIDRAGWSTSQLIDYQIVRAEMNGLDFDLRVLKPWERDPAFYQLLWAAISDTPAHEGPMAHGEIELWQYKFPLDAASAKKLTAGLKQIPPFLTQGRTNLTANTRDLWSAGIDTMQEQSDALADLEKRAGNREVARAAAEARKATDSFVTWLKAELPKKTGPSGVGVENYNWYLKNVQLSPLTWEGEVALLERELGRSHAALRLEEHNNRNLPQLAGATDAASYEAQATKAVKDYLKFLGDNEILTVKDYMEPALMAQRGTYVPPERQNFFHITMHRAPMTLWTHFYHWWDLQMTEKDPHPSLIRRAPLLYNIWISRAEGQATGMEEAMLYAGLFDDRPREREIVWIMQAQRAARGLASLYAHANIFTMDEAKAMQVARTPNGWMSPTLKLLAGEQQLYLRQPGYGTSYISGKHQVDKLIGELAEAKGKDFRIKDFYDGMNKSGMIPMSLIRWEMLGKDDEVKKIGAY</sequence>
<dbReference type="Proteomes" id="UP001595615">
    <property type="component" value="Unassembled WGS sequence"/>
</dbReference>
<dbReference type="EMBL" id="JBHRXV010000008">
    <property type="protein sequence ID" value="MFC3712803.1"/>
    <property type="molecule type" value="Genomic_DNA"/>
</dbReference>
<dbReference type="Pfam" id="PF05960">
    <property type="entry name" value="DUF885"/>
    <property type="match status" value="1"/>
</dbReference>
<comment type="caution">
    <text evidence="2">The sequence shown here is derived from an EMBL/GenBank/DDBJ whole genome shotgun (WGS) entry which is preliminary data.</text>
</comment>
<organism evidence="2 3">
    <name type="scientific">Sphingoaurantiacus capsulatus</name>
    <dbReference type="NCBI Taxonomy" id="1771310"/>
    <lineage>
        <taxon>Bacteria</taxon>
        <taxon>Pseudomonadati</taxon>
        <taxon>Pseudomonadota</taxon>
        <taxon>Alphaproteobacteria</taxon>
        <taxon>Sphingomonadales</taxon>
        <taxon>Sphingosinicellaceae</taxon>
        <taxon>Sphingoaurantiacus</taxon>
    </lineage>
</organism>
<evidence type="ECO:0000313" key="2">
    <source>
        <dbReference type="EMBL" id="MFC3712803.1"/>
    </source>
</evidence>